<dbReference type="PANTHER" id="PTHR24251">
    <property type="entry name" value="OVOCHYMASE-RELATED"/>
    <property type="match status" value="1"/>
</dbReference>
<evidence type="ECO:0000256" key="4">
    <source>
        <dbReference type="SAM" id="MobiDB-lite"/>
    </source>
</evidence>
<dbReference type="InterPro" id="IPR000859">
    <property type="entry name" value="CUB_dom"/>
</dbReference>
<feature type="domain" description="CUB" evidence="7">
    <location>
        <begin position="36"/>
        <end position="152"/>
    </location>
</feature>
<dbReference type="GeneID" id="105362401"/>
<keyword evidence="6" id="KW-0732">Signal</keyword>
<dbReference type="Proteomes" id="UP000695007">
    <property type="component" value="Unplaced"/>
</dbReference>
<gene>
    <name evidence="9" type="primary">LOC105362401</name>
</gene>
<dbReference type="RefSeq" id="XP_011498143.1">
    <property type="nucleotide sequence ID" value="XM_011499841.1"/>
</dbReference>
<evidence type="ECO:0000313" key="8">
    <source>
        <dbReference type="Proteomes" id="UP000695007"/>
    </source>
</evidence>
<feature type="compositionally biased region" description="Low complexity" evidence="4">
    <location>
        <begin position="334"/>
        <end position="343"/>
    </location>
</feature>
<feature type="compositionally biased region" description="Basic residues" evidence="4">
    <location>
        <begin position="304"/>
        <end position="314"/>
    </location>
</feature>
<comment type="caution">
    <text evidence="3">Lacks conserved residue(s) required for the propagation of feature annotation.</text>
</comment>
<keyword evidence="5" id="KW-0472">Membrane</keyword>
<feature type="compositionally biased region" description="Basic and acidic residues" evidence="4">
    <location>
        <begin position="356"/>
        <end position="368"/>
    </location>
</feature>
<feature type="domain" description="CUB" evidence="7">
    <location>
        <begin position="510"/>
        <end position="652"/>
    </location>
</feature>
<keyword evidence="1" id="KW-0677">Repeat</keyword>
<feature type="region of interest" description="Disordered" evidence="4">
    <location>
        <begin position="248"/>
        <end position="373"/>
    </location>
</feature>
<evidence type="ECO:0000256" key="6">
    <source>
        <dbReference type="SAM" id="SignalP"/>
    </source>
</evidence>
<keyword evidence="5" id="KW-0812">Transmembrane</keyword>
<feature type="chain" id="PRO_5042530183" evidence="6">
    <location>
        <begin position="30"/>
        <end position="755"/>
    </location>
</feature>
<dbReference type="AlphaFoldDB" id="A0AAJ6YHH0"/>
<reference evidence="9" key="1">
    <citation type="submission" date="2025-08" db="UniProtKB">
        <authorList>
            <consortium name="RefSeq"/>
        </authorList>
    </citation>
    <scope>IDENTIFICATION</scope>
</reference>
<evidence type="ECO:0000256" key="5">
    <source>
        <dbReference type="SAM" id="Phobius"/>
    </source>
</evidence>
<dbReference type="SMART" id="SM00042">
    <property type="entry name" value="CUB"/>
    <property type="match status" value="2"/>
</dbReference>
<evidence type="ECO:0000256" key="1">
    <source>
        <dbReference type="ARBA" id="ARBA00022737"/>
    </source>
</evidence>
<feature type="signal peptide" evidence="6">
    <location>
        <begin position="1"/>
        <end position="29"/>
    </location>
</feature>
<dbReference type="KEGG" id="csol:105362401"/>
<feature type="compositionally biased region" description="Low complexity" evidence="4">
    <location>
        <begin position="287"/>
        <end position="301"/>
    </location>
</feature>
<keyword evidence="2 3" id="KW-1015">Disulfide bond</keyword>
<feature type="compositionally biased region" description="Low complexity" evidence="4">
    <location>
        <begin position="315"/>
        <end position="324"/>
    </location>
</feature>
<accession>A0AAJ6YHH0</accession>
<organism evidence="8 9">
    <name type="scientific">Ceratosolen solmsi marchali</name>
    <dbReference type="NCBI Taxonomy" id="326594"/>
    <lineage>
        <taxon>Eukaryota</taxon>
        <taxon>Metazoa</taxon>
        <taxon>Ecdysozoa</taxon>
        <taxon>Arthropoda</taxon>
        <taxon>Hexapoda</taxon>
        <taxon>Insecta</taxon>
        <taxon>Pterygota</taxon>
        <taxon>Neoptera</taxon>
        <taxon>Endopterygota</taxon>
        <taxon>Hymenoptera</taxon>
        <taxon>Apocrita</taxon>
        <taxon>Proctotrupomorpha</taxon>
        <taxon>Chalcidoidea</taxon>
        <taxon>Agaonidae</taxon>
        <taxon>Agaoninae</taxon>
        <taxon>Ceratosolen</taxon>
    </lineage>
</organism>
<dbReference type="CDD" id="cd00041">
    <property type="entry name" value="CUB"/>
    <property type="match status" value="2"/>
</dbReference>
<evidence type="ECO:0000256" key="2">
    <source>
        <dbReference type="ARBA" id="ARBA00023157"/>
    </source>
</evidence>
<feature type="disulfide bond" evidence="3">
    <location>
        <begin position="510"/>
        <end position="537"/>
    </location>
</feature>
<keyword evidence="8" id="KW-1185">Reference proteome</keyword>
<feature type="compositionally biased region" description="Basic and acidic residues" evidence="4">
    <location>
        <begin position="248"/>
        <end position="260"/>
    </location>
</feature>
<evidence type="ECO:0000256" key="3">
    <source>
        <dbReference type="PROSITE-ProRule" id="PRU00059"/>
    </source>
</evidence>
<proteinExistence type="predicted"/>
<feature type="transmembrane region" description="Helical" evidence="5">
    <location>
        <begin position="704"/>
        <end position="728"/>
    </location>
</feature>
<keyword evidence="5" id="KW-1133">Transmembrane helix</keyword>
<sequence length="755" mass="85150">MRWDAAACCYWLAPLLLLLSLDLTNLASAFLETKGCNRTVRNSVGWIRWTGRMGRCIVRIRAPLRDPQVIEMRIRRMQVGILKNARCEGAYVQFSDEVEDLDESAGRYCGHVTGDATRLFLRRGPDLTVILDSESRFAAENPVIFSAQFSILPAQLANERHHVHQPTSAASTLAAASAAECPLECSQRNDRRACRLVSPGYPGIYPRGIRCRVALESSAGRFRIGGTPNDLYNLMNHTSQEACRSEFCEQEHVDDAEKPSADQPKGQGILRNPPRAQTDRDEEDEIIIGQEEQSSETSTTEIKMKKKQQQRRTRGQQQQQQQRRVPGTDNPRKQQQQQHQHQQSVRMRHGGGQHRRQGEKIPEPDGRSISELSKLRRIPVVDQLFWSKNRSHTEHPRGSQHDRRHVRLLRRRRPHDVSQPRLGSGGNCVGDYLALLESVNGRVLEIGKFCGEGRIPQILSRGRNVIVEFHAERDGTIMHDGFHLSLEESEAPPVATALASPASGHHQPNCDFIYKSSEKPRDSIKSPRSWYPPNTLCSYRFSGKPNERVSVLLKIVRADQVQEEDSLDEDKKQARRNETLDYCPGNEITVYNGTHSNGSFLLWSFCDVTHSDINNIQVPIISTGNALLIQFFSAIGSYSGQDFTYSITYKFARRSANATKRRQVSLDETRLISLRPVNFSALNLSDTDNCNCDFADRIGSFKSWFIVLVVLGVISFVGAILTIIALLVKCAKMRAAENKLLQTPKRSPFFKGSTD</sequence>
<evidence type="ECO:0000259" key="7">
    <source>
        <dbReference type="PROSITE" id="PS01180"/>
    </source>
</evidence>
<feature type="compositionally biased region" description="Basic residues" evidence="4">
    <location>
        <begin position="346"/>
        <end position="355"/>
    </location>
</feature>
<dbReference type="InterPro" id="IPR035914">
    <property type="entry name" value="Sperma_CUB_dom_sf"/>
</dbReference>
<dbReference type="Gene3D" id="2.60.120.290">
    <property type="entry name" value="Spermadhesin, CUB domain"/>
    <property type="match status" value="3"/>
</dbReference>
<name>A0AAJ6YHH0_9HYME</name>
<evidence type="ECO:0000313" key="9">
    <source>
        <dbReference type="RefSeq" id="XP_011498143.1"/>
    </source>
</evidence>
<dbReference type="SUPFAM" id="SSF49854">
    <property type="entry name" value="Spermadhesin, CUB domain"/>
    <property type="match status" value="2"/>
</dbReference>
<dbReference type="PROSITE" id="PS01180">
    <property type="entry name" value="CUB"/>
    <property type="match status" value="2"/>
</dbReference>
<protein>
    <submittedName>
        <fullName evidence="9">Uncharacterized protein LOC105362401</fullName>
    </submittedName>
</protein>
<dbReference type="Pfam" id="PF00431">
    <property type="entry name" value="CUB"/>
    <property type="match status" value="1"/>
</dbReference>